<dbReference type="CDD" id="cd00033">
    <property type="entry name" value="CCP"/>
    <property type="match status" value="1"/>
</dbReference>
<dbReference type="InterPro" id="IPR019791">
    <property type="entry name" value="Haem_peroxidase_animal"/>
</dbReference>
<dbReference type="InterPro" id="IPR035976">
    <property type="entry name" value="Sushi/SCR/CCP_sf"/>
</dbReference>
<proteinExistence type="inferred from homology"/>
<dbReference type="FunFam" id="1.10.640.10:FF:000001">
    <property type="entry name" value="Peroxidasin homolog"/>
    <property type="match status" value="1"/>
</dbReference>
<accession>A0AA47N6E0</accession>
<protein>
    <submittedName>
        <fullName evidence="13">Thyroid peroxidase</fullName>
    </submittedName>
</protein>
<evidence type="ECO:0000256" key="4">
    <source>
        <dbReference type="ARBA" id="ARBA00022729"/>
    </source>
</evidence>
<dbReference type="InterPro" id="IPR037120">
    <property type="entry name" value="Haem_peroxidase_sf_animal"/>
</dbReference>
<keyword evidence="14" id="KW-1185">Reference proteome</keyword>
<evidence type="ECO:0000256" key="5">
    <source>
        <dbReference type="ARBA" id="ARBA00023002"/>
    </source>
</evidence>
<evidence type="ECO:0000256" key="3">
    <source>
        <dbReference type="ARBA" id="ARBA00022723"/>
    </source>
</evidence>
<dbReference type="Proteomes" id="UP001174136">
    <property type="component" value="Unassembled WGS sequence"/>
</dbReference>
<evidence type="ECO:0000256" key="11">
    <source>
        <dbReference type="SAM" id="MobiDB-lite"/>
    </source>
</evidence>
<dbReference type="Pfam" id="PF00084">
    <property type="entry name" value="Sushi"/>
    <property type="match status" value="1"/>
</dbReference>
<keyword evidence="2 9" id="KW-0349">Heme</keyword>
<evidence type="ECO:0000313" key="14">
    <source>
        <dbReference type="Proteomes" id="UP001174136"/>
    </source>
</evidence>
<dbReference type="SUPFAM" id="SSF57535">
    <property type="entry name" value="Complement control module/SCR domain"/>
    <property type="match status" value="1"/>
</dbReference>
<evidence type="ECO:0000256" key="1">
    <source>
        <dbReference type="ARBA" id="ARBA00001970"/>
    </source>
</evidence>
<evidence type="ECO:0000256" key="10">
    <source>
        <dbReference type="PROSITE-ProRule" id="PRU00302"/>
    </source>
</evidence>
<keyword evidence="6 9" id="KW-0408">Iron</keyword>
<dbReference type="GO" id="GO:0004601">
    <property type="term" value="F:peroxidase activity"/>
    <property type="evidence" value="ECO:0007669"/>
    <property type="project" value="UniProtKB-KW"/>
</dbReference>
<dbReference type="Gene3D" id="2.10.70.10">
    <property type="entry name" value="Complement Module, domain 1"/>
    <property type="match status" value="1"/>
</dbReference>
<feature type="binding site" description="axial binding residue" evidence="9">
    <location>
        <position position="499"/>
    </location>
    <ligand>
        <name>heme b</name>
        <dbReference type="ChEBI" id="CHEBI:60344"/>
    </ligand>
    <ligandPart>
        <name>Fe</name>
        <dbReference type="ChEBI" id="CHEBI:18248"/>
    </ligandPart>
</feature>
<keyword evidence="13" id="KW-0575">Peroxidase</keyword>
<dbReference type="AlphaFoldDB" id="A0AA47N6E0"/>
<dbReference type="SUPFAM" id="SSF48113">
    <property type="entry name" value="Heme-dependent peroxidases"/>
    <property type="match status" value="1"/>
</dbReference>
<name>A0AA47N6E0_MERPO</name>
<comment type="cofactor">
    <cofactor evidence="1">
        <name>heme b</name>
        <dbReference type="ChEBI" id="CHEBI:60344"/>
    </cofactor>
</comment>
<dbReference type="PANTHER" id="PTHR11475">
    <property type="entry name" value="OXIDASE/PEROXIDASE"/>
    <property type="match status" value="1"/>
</dbReference>
<dbReference type="Pfam" id="PF03098">
    <property type="entry name" value="An_peroxidase"/>
    <property type="match status" value="1"/>
</dbReference>
<comment type="similarity">
    <text evidence="8">Belongs to the peroxidase family. XPO subfamily.</text>
</comment>
<feature type="domain" description="Sushi" evidence="12">
    <location>
        <begin position="724"/>
        <end position="780"/>
    </location>
</feature>
<dbReference type="SMART" id="SM00032">
    <property type="entry name" value="CCP"/>
    <property type="match status" value="1"/>
</dbReference>
<keyword evidence="5" id="KW-0560">Oxidoreductase</keyword>
<dbReference type="EMBL" id="JAOPHQ010000859">
    <property type="protein sequence ID" value="KAK0153222.1"/>
    <property type="molecule type" value="Genomic_DNA"/>
</dbReference>
<evidence type="ECO:0000256" key="2">
    <source>
        <dbReference type="ARBA" id="ARBA00022617"/>
    </source>
</evidence>
<sequence length="781" mass="88215">MLTVKVHSRSRVPGPPRAFPNQPRAGAPPQSKLDTYPRSLLIKSENDKRVTSIVQELFNSSHQENLQMVDNAMLHTKRSKTSSLMAIFSFLRQVEPGALVISQAAEVFEKNLQTLKDNAKWRHKRDLAGLELLPLEDVELMADLSGCPPPTHPAICLQQSPLDNYRSISGLCNNRHNPTWGAANTALVRWLPAQYEDGEKQPKGWNLGRLHNGFPLPLVEAVSKKIIKSSLKWKEDVYSQLMIEWGQFIDHDITFTPQSTRDAADLGIDCLNTCQNVHPCFPIQSHDLQSAAKSCMPFFRSSPACIGNFGLAKKHVFQRQQLNIITSFIDASVVYGHTPELQSLLRNFSSLSGRLAINNSFKDGEDRSYLPSVDATPSACFQDPRAPQGERVECFAAGDNRVNEGLSLIVLHTLWLREHNRVAGALKVLNSHWSKETVYQETRKIIGALHQIITMRDYIPKIIGQDSFDRYIGPYIGYDPTVNPSASNVFATAAFRFGHATISTVVRRLNESFQTHEHLPPLRLHHTFFSPWRIVKEGGIEPVLRGLMGTAATSVSTDKLMSEEVTEKLAVLNTPWKLDLAALNLQRGRDHALAGYNDWREFCGLKRLKAKEDFQDVVKDKIIVNKILKMYKHPDNIDVWLGGLVEDLLKDSRNGPLFSCLIAKQMKLLRDGDRFWWEAQGTFTKHQITELSKSSLSRIICDNSEVTEVPLDAFKYGKYPDDLLPCSLIPNISLEAWREKKNTGKLVAHYICYHGFRLKGTEKLECNENRWSDPPPECIGR</sequence>
<evidence type="ECO:0000256" key="9">
    <source>
        <dbReference type="PIRSR" id="PIRSR619791-2"/>
    </source>
</evidence>
<evidence type="ECO:0000256" key="6">
    <source>
        <dbReference type="ARBA" id="ARBA00023004"/>
    </source>
</evidence>
<comment type="caution">
    <text evidence="13">The sequence shown here is derived from an EMBL/GenBank/DDBJ whole genome shotgun (WGS) entry which is preliminary data.</text>
</comment>
<dbReference type="GO" id="GO:0046872">
    <property type="term" value="F:metal ion binding"/>
    <property type="evidence" value="ECO:0007669"/>
    <property type="project" value="UniProtKB-KW"/>
</dbReference>
<comment type="caution">
    <text evidence="10">Lacks conserved residue(s) required for the propagation of feature annotation.</text>
</comment>
<feature type="compositionally biased region" description="Basic residues" evidence="11">
    <location>
        <begin position="1"/>
        <end position="10"/>
    </location>
</feature>
<dbReference type="PRINTS" id="PR00457">
    <property type="entry name" value="ANPEROXIDASE"/>
</dbReference>
<reference evidence="13" key="1">
    <citation type="journal article" date="2023" name="Front. Mar. Sci.">
        <title>A new Merluccius polli reference genome to investigate the effects of global change in West African waters.</title>
        <authorList>
            <person name="Mateo J.L."/>
            <person name="Blanco-Fernandez C."/>
            <person name="Garcia-Vazquez E."/>
            <person name="Machado-Schiaffino G."/>
        </authorList>
    </citation>
    <scope>NUCLEOTIDE SEQUENCE</scope>
    <source>
        <strain evidence="13">C29</strain>
        <tissue evidence="13">Fin</tissue>
    </source>
</reference>
<dbReference type="GO" id="GO:0020037">
    <property type="term" value="F:heme binding"/>
    <property type="evidence" value="ECO:0007669"/>
    <property type="project" value="InterPro"/>
</dbReference>
<dbReference type="InterPro" id="IPR010255">
    <property type="entry name" value="Haem_peroxidase_sf"/>
</dbReference>
<evidence type="ECO:0000256" key="7">
    <source>
        <dbReference type="ARBA" id="ARBA00023157"/>
    </source>
</evidence>
<keyword evidence="7" id="KW-1015">Disulfide bond</keyword>
<evidence type="ECO:0000256" key="8">
    <source>
        <dbReference type="ARBA" id="ARBA00061342"/>
    </source>
</evidence>
<keyword evidence="4" id="KW-0732">Signal</keyword>
<feature type="region of interest" description="Disordered" evidence="11">
    <location>
        <begin position="1"/>
        <end position="36"/>
    </location>
</feature>
<dbReference type="Gene3D" id="1.10.640.10">
    <property type="entry name" value="Haem peroxidase domain superfamily, animal type"/>
    <property type="match status" value="1"/>
</dbReference>
<dbReference type="PANTHER" id="PTHR11475:SF60">
    <property type="entry name" value="THYROID PEROXIDASE"/>
    <property type="match status" value="1"/>
</dbReference>
<dbReference type="InterPro" id="IPR000436">
    <property type="entry name" value="Sushi_SCR_CCP_dom"/>
</dbReference>
<evidence type="ECO:0000259" key="12">
    <source>
        <dbReference type="PROSITE" id="PS50923"/>
    </source>
</evidence>
<gene>
    <name evidence="13" type="primary">Tpo_1</name>
    <name evidence="13" type="ORF">N1851_005094</name>
</gene>
<organism evidence="13 14">
    <name type="scientific">Merluccius polli</name>
    <name type="common">Benguela hake</name>
    <name type="synonym">Merluccius cadenati</name>
    <dbReference type="NCBI Taxonomy" id="89951"/>
    <lineage>
        <taxon>Eukaryota</taxon>
        <taxon>Metazoa</taxon>
        <taxon>Chordata</taxon>
        <taxon>Craniata</taxon>
        <taxon>Vertebrata</taxon>
        <taxon>Euteleostomi</taxon>
        <taxon>Actinopterygii</taxon>
        <taxon>Neopterygii</taxon>
        <taxon>Teleostei</taxon>
        <taxon>Neoteleostei</taxon>
        <taxon>Acanthomorphata</taxon>
        <taxon>Zeiogadaria</taxon>
        <taxon>Gadariae</taxon>
        <taxon>Gadiformes</taxon>
        <taxon>Gadoidei</taxon>
        <taxon>Merlucciidae</taxon>
        <taxon>Merluccius</taxon>
    </lineage>
</organism>
<evidence type="ECO:0000313" key="13">
    <source>
        <dbReference type="EMBL" id="KAK0153222.1"/>
    </source>
</evidence>
<keyword evidence="3 9" id="KW-0479">Metal-binding</keyword>
<keyword evidence="10" id="KW-0768">Sushi</keyword>
<dbReference type="PROSITE" id="PS50923">
    <property type="entry name" value="SUSHI"/>
    <property type="match status" value="1"/>
</dbReference>
<dbReference type="GO" id="GO:0005615">
    <property type="term" value="C:extracellular space"/>
    <property type="evidence" value="ECO:0007669"/>
    <property type="project" value="TreeGrafter"/>
</dbReference>
<dbReference type="PROSITE" id="PS50292">
    <property type="entry name" value="PEROXIDASE_3"/>
    <property type="match status" value="1"/>
</dbReference>
<dbReference type="GO" id="GO:0006979">
    <property type="term" value="P:response to oxidative stress"/>
    <property type="evidence" value="ECO:0007669"/>
    <property type="project" value="InterPro"/>
</dbReference>